<name>A0AAE1ESD4_PETCI</name>
<protein>
    <submittedName>
        <fullName evidence="2">Uncharacterized protein</fullName>
    </submittedName>
</protein>
<dbReference type="EMBL" id="JAWQEG010004712">
    <property type="protein sequence ID" value="KAK3860510.1"/>
    <property type="molecule type" value="Genomic_DNA"/>
</dbReference>
<sequence>MCECRKPYLLVLLQADDKVLLLTPRLSPYLSLTHRLTSCLNEGRRKLHGQSTTRHPLPCALHWGGVRVVDDYYWRWCISMTEGRLCPQLINRINRLALHTTPKAGQGRRNDVKEVRRREGENEGMKEKMREEGNGGRDKNGGEIDEMKEKMREEEMERRDKNGGEIDEMIEGGSEIVEGVKTMSMTRVTKATRK</sequence>
<feature type="region of interest" description="Disordered" evidence="1">
    <location>
        <begin position="101"/>
        <end position="167"/>
    </location>
</feature>
<proteinExistence type="predicted"/>
<reference evidence="2" key="1">
    <citation type="submission" date="2023-10" db="EMBL/GenBank/DDBJ databases">
        <title>Genome assemblies of two species of porcelain crab, Petrolisthes cinctipes and Petrolisthes manimaculis (Anomura: Porcellanidae).</title>
        <authorList>
            <person name="Angst P."/>
        </authorList>
    </citation>
    <scope>NUCLEOTIDE SEQUENCE</scope>
    <source>
        <strain evidence="2">PB745_01</strain>
        <tissue evidence="2">Gill</tissue>
    </source>
</reference>
<evidence type="ECO:0000256" key="1">
    <source>
        <dbReference type="SAM" id="MobiDB-lite"/>
    </source>
</evidence>
<organism evidence="2 3">
    <name type="scientific">Petrolisthes cinctipes</name>
    <name type="common">Flat porcelain crab</name>
    <dbReference type="NCBI Taxonomy" id="88211"/>
    <lineage>
        <taxon>Eukaryota</taxon>
        <taxon>Metazoa</taxon>
        <taxon>Ecdysozoa</taxon>
        <taxon>Arthropoda</taxon>
        <taxon>Crustacea</taxon>
        <taxon>Multicrustacea</taxon>
        <taxon>Malacostraca</taxon>
        <taxon>Eumalacostraca</taxon>
        <taxon>Eucarida</taxon>
        <taxon>Decapoda</taxon>
        <taxon>Pleocyemata</taxon>
        <taxon>Anomura</taxon>
        <taxon>Galatheoidea</taxon>
        <taxon>Porcellanidae</taxon>
        <taxon>Petrolisthes</taxon>
    </lineage>
</organism>
<dbReference type="Proteomes" id="UP001286313">
    <property type="component" value="Unassembled WGS sequence"/>
</dbReference>
<gene>
    <name evidence="2" type="ORF">Pcinc_033443</name>
</gene>
<dbReference type="AlphaFoldDB" id="A0AAE1ESD4"/>
<accession>A0AAE1ESD4</accession>
<evidence type="ECO:0000313" key="3">
    <source>
        <dbReference type="Proteomes" id="UP001286313"/>
    </source>
</evidence>
<feature type="compositionally biased region" description="Basic and acidic residues" evidence="1">
    <location>
        <begin position="108"/>
        <end position="164"/>
    </location>
</feature>
<keyword evidence="3" id="KW-1185">Reference proteome</keyword>
<evidence type="ECO:0000313" key="2">
    <source>
        <dbReference type="EMBL" id="KAK3860510.1"/>
    </source>
</evidence>
<comment type="caution">
    <text evidence="2">The sequence shown here is derived from an EMBL/GenBank/DDBJ whole genome shotgun (WGS) entry which is preliminary data.</text>
</comment>